<dbReference type="SUPFAM" id="SSF56112">
    <property type="entry name" value="Protein kinase-like (PK-like)"/>
    <property type="match status" value="1"/>
</dbReference>
<dbReference type="FunFam" id="1.10.510.10:FF:000284">
    <property type="entry name" value="Putative receptor-like serine/threonine-protein kinase"/>
    <property type="match status" value="1"/>
</dbReference>
<dbReference type="InterPro" id="IPR008271">
    <property type="entry name" value="Ser/Thr_kinase_AS"/>
</dbReference>
<dbReference type="GO" id="GO:0004672">
    <property type="term" value="F:protein kinase activity"/>
    <property type="evidence" value="ECO:0007669"/>
    <property type="project" value="InterPro"/>
</dbReference>
<organism evidence="2 3">
    <name type="scientific">Citrus sinensis</name>
    <name type="common">Sweet orange</name>
    <name type="synonym">Citrus aurantium var. sinensis</name>
    <dbReference type="NCBI Taxonomy" id="2711"/>
    <lineage>
        <taxon>Eukaryota</taxon>
        <taxon>Viridiplantae</taxon>
        <taxon>Streptophyta</taxon>
        <taxon>Embryophyta</taxon>
        <taxon>Tracheophyta</taxon>
        <taxon>Spermatophyta</taxon>
        <taxon>Magnoliopsida</taxon>
        <taxon>eudicotyledons</taxon>
        <taxon>Gunneridae</taxon>
        <taxon>Pentapetalae</taxon>
        <taxon>rosids</taxon>
        <taxon>malvids</taxon>
        <taxon>Sapindales</taxon>
        <taxon>Rutaceae</taxon>
        <taxon>Aurantioideae</taxon>
        <taxon>Citrus</taxon>
    </lineage>
</organism>
<dbReference type="AlphaFoldDB" id="A0A067F6X0"/>
<evidence type="ECO:0000313" key="3">
    <source>
        <dbReference type="Proteomes" id="UP000027120"/>
    </source>
</evidence>
<reference evidence="2 3" key="1">
    <citation type="submission" date="2014-04" db="EMBL/GenBank/DDBJ databases">
        <authorList>
            <consortium name="International Citrus Genome Consortium"/>
            <person name="Gmitter F."/>
            <person name="Chen C."/>
            <person name="Farmerie W."/>
            <person name="Harkins T."/>
            <person name="Desany B."/>
            <person name="Mohiuddin M."/>
            <person name="Kodira C."/>
            <person name="Borodovsky M."/>
            <person name="Lomsadze A."/>
            <person name="Burns P."/>
            <person name="Jenkins J."/>
            <person name="Prochnik S."/>
            <person name="Shu S."/>
            <person name="Chapman J."/>
            <person name="Pitluck S."/>
            <person name="Schmutz J."/>
            <person name="Rokhsar D."/>
        </authorList>
    </citation>
    <scope>NUCLEOTIDE SEQUENCE</scope>
</reference>
<feature type="domain" description="Protein kinase" evidence="1">
    <location>
        <begin position="62"/>
        <end position="349"/>
    </location>
</feature>
<dbReference type="InterPro" id="IPR046958">
    <property type="entry name" value="RBK1/2/STUNTED"/>
</dbReference>
<protein>
    <recommendedName>
        <fullName evidence="1">Protein kinase domain-containing protein</fullName>
    </recommendedName>
</protein>
<dbReference type="EMBL" id="KK784914">
    <property type="protein sequence ID" value="KDO63088.1"/>
    <property type="molecule type" value="Genomic_DNA"/>
</dbReference>
<sequence>MNIGASASATVLMVNLENGLCDSRAQELKWRKIQSLERSISPVANSLIRLSYGEILAATHNFSKGRVLGRGALSFVFKGKVGLLRTSVAIKRLDKEDKESSKAFCRELMIASSLHHPNIVPLVGFCIDPEQGLFLIYKYVSGGSLERHLHEKKKGVRGNSTLPWSVRYKVALGIAESVAYLHNGTERCVVHRDIKPSNILLSSKKIPKLCDFGLATWTSAPSVPFLCKTVKGTFGYLAPEYFQHGKVSDKTDVYAFGVVLLELLTGRKPIEARRLQGEENLVLWAKPILHRGMAAVEELLDPRLKCTSRNSAQIARVIQAAAACISSEESRRPGIEEIIAILRGEEELIYCTWKKHNFSGIIDCYPQLQQTKSEMKSHLALAMVGVSEFEEDDHLYCR</sequence>
<keyword evidence="3" id="KW-1185">Reference proteome</keyword>
<dbReference type="Proteomes" id="UP000027120">
    <property type="component" value="Unassembled WGS sequence"/>
</dbReference>
<dbReference type="PANTHER" id="PTHR47987">
    <property type="entry name" value="OS08G0249100 PROTEIN"/>
    <property type="match status" value="1"/>
</dbReference>
<name>A0A067F6X0_CITSI</name>
<dbReference type="PANTHER" id="PTHR47987:SF37">
    <property type="entry name" value="PROTEIN KINASE DOMAIN-CONTAINING PROTEIN"/>
    <property type="match status" value="1"/>
</dbReference>
<dbReference type="PROSITE" id="PS00108">
    <property type="entry name" value="PROTEIN_KINASE_ST"/>
    <property type="match status" value="1"/>
</dbReference>
<evidence type="ECO:0000259" key="1">
    <source>
        <dbReference type="PROSITE" id="PS50011"/>
    </source>
</evidence>
<evidence type="ECO:0000313" key="2">
    <source>
        <dbReference type="EMBL" id="KDO63088.1"/>
    </source>
</evidence>
<dbReference type="Pfam" id="PF00069">
    <property type="entry name" value="Pkinase"/>
    <property type="match status" value="1"/>
</dbReference>
<gene>
    <name evidence="2" type="ORF">CISIN_1g010012mg</name>
</gene>
<dbReference type="SMR" id="A0A067F6X0"/>
<dbReference type="Gene3D" id="3.30.200.20">
    <property type="entry name" value="Phosphorylase Kinase, domain 1"/>
    <property type="match status" value="1"/>
</dbReference>
<dbReference type="SMART" id="SM00220">
    <property type="entry name" value="S_TKc"/>
    <property type="match status" value="1"/>
</dbReference>
<dbReference type="FunFam" id="3.30.200.20:FF:000482">
    <property type="entry name" value="probable serine/threonine-protein kinase PBL7"/>
    <property type="match status" value="1"/>
</dbReference>
<proteinExistence type="predicted"/>
<dbReference type="PROSITE" id="PS50011">
    <property type="entry name" value="PROTEIN_KINASE_DOM"/>
    <property type="match status" value="1"/>
</dbReference>
<dbReference type="GO" id="GO:0005524">
    <property type="term" value="F:ATP binding"/>
    <property type="evidence" value="ECO:0007669"/>
    <property type="project" value="InterPro"/>
</dbReference>
<dbReference type="Gene3D" id="1.10.510.10">
    <property type="entry name" value="Transferase(Phosphotransferase) domain 1"/>
    <property type="match status" value="1"/>
</dbReference>
<accession>A0A067F6X0</accession>
<dbReference type="InterPro" id="IPR000719">
    <property type="entry name" value="Prot_kinase_dom"/>
</dbReference>
<dbReference type="InterPro" id="IPR011009">
    <property type="entry name" value="Kinase-like_dom_sf"/>
</dbReference>